<accession>A0A0K2TIY6</accession>
<organism evidence="1">
    <name type="scientific">Lepeophtheirus salmonis</name>
    <name type="common">Salmon louse</name>
    <name type="synonym">Caligus salmonis</name>
    <dbReference type="NCBI Taxonomy" id="72036"/>
    <lineage>
        <taxon>Eukaryota</taxon>
        <taxon>Metazoa</taxon>
        <taxon>Ecdysozoa</taxon>
        <taxon>Arthropoda</taxon>
        <taxon>Crustacea</taxon>
        <taxon>Multicrustacea</taxon>
        <taxon>Hexanauplia</taxon>
        <taxon>Copepoda</taxon>
        <taxon>Siphonostomatoida</taxon>
        <taxon>Caligidae</taxon>
        <taxon>Lepeophtheirus</taxon>
    </lineage>
</organism>
<reference evidence="1" key="1">
    <citation type="submission" date="2014-05" db="EMBL/GenBank/DDBJ databases">
        <authorList>
            <person name="Chronopoulou M."/>
        </authorList>
    </citation>
    <scope>NUCLEOTIDE SEQUENCE</scope>
    <source>
        <tissue evidence="1">Whole organism</tissue>
    </source>
</reference>
<name>A0A0K2TIY6_LEPSM</name>
<dbReference type="AlphaFoldDB" id="A0A0K2TIY6"/>
<proteinExistence type="predicted"/>
<sequence length="37" mass="4219">MDLRGLVLDVLFNYSESSLVFLTESFLLSNVLNLRTV</sequence>
<protein>
    <submittedName>
        <fullName evidence="1">Uncharacterized protein</fullName>
    </submittedName>
</protein>
<evidence type="ECO:0000313" key="1">
    <source>
        <dbReference type="EMBL" id="CDW25869.1"/>
    </source>
</evidence>
<dbReference type="EMBL" id="HACA01008508">
    <property type="protein sequence ID" value="CDW25869.1"/>
    <property type="molecule type" value="Transcribed_RNA"/>
</dbReference>